<evidence type="ECO:0000313" key="3">
    <source>
        <dbReference type="EnsemblMetazoa" id="LLOJ003597-PA"/>
    </source>
</evidence>
<reference evidence="3" key="3">
    <citation type="submission" date="2020-05" db="UniProtKB">
        <authorList>
            <consortium name="EnsemblMetazoa"/>
        </authorList>
    </citation>
    <scope>IDENTIFICATION</scope>
    <source>
        <strain evidence="3">Jacobina</strain>
    </source>
</reference>
<dbReference type="EMBL" id="AJWK01011486">
    <property type="status" value="NOT_ANNOTATED_CDS"/>
    <property type="molecule type" value="Genomic_DNA"/>
</dbReference>
<organism evidence="3 4">
    <name type="scientific">Lutzomyia longipalpis</name>
    <name type="common">Sand fly</name>
    <dbReference type="NCBI Taxonomy" id="7200"/>
    <lineage>
        <taxon>Eukaryota</taxon>
        <taxon>Metazoa</taxon>
        <taxon>Ecdysozoa</taxon>
        <taxon>Arthropoda</taxon>
        <taxon>Hexapoda</taxon>
        <taxon>Insecta</taxon>
        <taxon>Pterygota</taxon>
        <taxon>Neoptera</taxon>
        <taxon>Endopterygota</taxon>
        <taxon>Diptera</taxon>
        <taxon>Nematocera</taxon>
        <taxon>Psychodoidea</taxon>
        <taxon>Psychodidae</taxon>
        <taxon>Lutzomyia</taxon>
        <taxon>Lutzomyia</taxon>
    </lineage>
</organism>
<dbReference type="VEuPathDB" id="VectorBase:LLOJ003597"/>
<reference evidence="2" key="2">
    <citation type="journal article" date="2020" name="BMC">
        <title>Leishmania infection induces a limited differential gene expression in the sand fly midgut.</title>
        <authorList>
            <person name="Coutinho-Abreu I.V."/>
            <person name="Serafim T.D."/>
            <person name="Meneses C."/>
            <person name="Kamhawi S."/>
            <person name="Oliveira F."/>
            <person name="Valenzuela J.G."/>
        </authorList>
    </citation>
    <scope>NUCLEOTIDE SEQUENCE</scope>
    <source>
        <strain evidence="2">Jacobina</strain>
        <tissue evidence="2">Midgut</tissue>
    </source>
</reference>
<keyword evidence="4" id="KW-1185">Reference proteome</keyword>
<dbReference type="Proteomes" id="UP000092461">
    <property type="component" value="Unassembled WGS sequence"/>
</dbReference>
<evidence type="ECO:0000313" key="4">
    <source>
        <dbReference type="Proteomes" id="UP000092461"/>
    </source>
</evidence>
<feature type="region of interest" description="Disordered" evidence="1">
    <location>
        <begin position="1"/>
        <end position="29"/>
    </location>
</feature>
<dbReference type="AlphaFoldDB" id="A0A1B0CGN4"/>
<dbReference type="EMBL" id="AJWK01011485">
    <property type="status" value="NOT_ANNOTATED_CDS"/>
    <property type="molecule type" value="Genomic_DNA"/>
</dbReference>
<evidence type="ECO:0000313" key="2">
    <source>
        <dbReference type="EMBL" id="MBC1178913.1"/>
    </source>
</evidence>
<dbReference type="EMBL" id="AJWK01011484">
    <property type="status" value="NOT_ANNOTATED_CDS"/>
    <property type="molecule type" value="Genomic_DNA"/>
</dbReference>
<evidence type="ECO:0000256" key="1">
    <source>
        <dbReference type="SAM" id="MobiDB-lite"/>
    </source>
</evidence>
<name>A0A1B0CGN4_LUTLO</name>
<accession>A0A1B0CGN4</accession>
<dbReference type="EMBL" id="GITU01010210">
    <property type="protein sequence ID" value="MBC1178913.1"/>
    <property type="molecule type" value="Transcribed_RNA"/>
</dbReference>
<dbReference type="EMBL" id="AJWK01011487">
    <property type="status" value="NOT_ANNOTATED_CDS"/>
    <property type="molecule type" value="Genomic_DNA"/>
</dbReference>
<dbReference type="EMBL" id="AJWK01011488">
    <property type="status" value="NOT_ANNOTATED_CDS"/>
    <property type="molecule type" value="Genomic_DNA"/>
</dbReference>
<sequence length="88" mass="9729">MQINGNSCSTMAASEPPEPPPRNPDKINASLKQISSEANPLCGQERTAGEQVKVYQRQNVAPFAALKNRVQGRLRTLMRPRVSPKIMQ</sequence>
<dbReference type="EnsemblMetazoa" id="LLOJ003597-RA">
    <property type="protein sequence ID" value="LLOJ003597-PA"/>
    <property type="gene ID" value="LLOJ003597"/>
</dbReference>
<feature type="compositionally biased region" description="Polar residues" evidence="1">
    <location>
        <begin position="1"/>
        <end position="12"/>
    </location>
</feature>
<protein>
    <submittedName>
        <fullName evidence="2 3">Uncharacterized protein</fullName>
    </submittedName>
</protein>
<reference evidence="4" key="1">
    <citation type="submission" date="2012-05" db="EMBL/GenBank/DDBJ databases">
        <title>Whole Genome Assembly of Lutzomyia longipalpis.</title>
        <authorList>
            <person name="Richards S."/>
            <person name="Qu C."/>
            <person name="Dillon R."/>
            <person name="Worley K."/>
            <person name="Scherer S."/>
            <person name="Batterton M."/>
            <person name="Taylor A."/>
            <person name="Hawes A."/>
            <person name="Hernandez B."/>
            <person name="Kovar C."/>
            <person name="Mandapat C."/>
            <person name="Pham C."/>
            <person name="Qu C."/>
            <person name="Jing C."/>
            <person name="Bess C."/>
            <person name="Bandaranaike D."/>
            <person name="Ngo D."/>
            <person name="Ongeri F."/>
            <person name="Arias F."/>
            <person name="Lara F."/>
            <person name="Weissenberger G."/>
            <person name="Kamau G."/>
            <person name="Han H."/>
            <person name="Shen H."/>
            <person name="Dinh H."/>
            <person name="Khalil I."/>
            <person name="Jones J."/>
            <person name="Shafer J."/>
            <person name="Jayaseelan J."/>
            <person name="Quiroz J."/>
            <person name="Blankenburg K."/>
            <person name="Nguyen L."/>
            <person name="Jackson L."/>
            <person name="Francisco L."/>
            <person name="Tang L.-Y."/>
            <person name="Pu L.-L."/>
            <person name="Perales L."/>
            <person name="Lorensuhewa L."/>
            <person name="Munidasa M."/>
            <person name="Coyle M."/>
            <person name="Taylor M."/>
            <person name="Puazo M."/>
            <person name="Firestine M."/>
            <person name="Scheel M."/>
            <person name="Javaid M."/>
            <person name="Wang M."/>
            <person name="Li M."/>
            <person name="Tabassum N."/>
            <person name="Saada N."/>
            <person name="Osuji N."/>
            <person name="Aqrawi P."/>
            <person name="Fu Q."/>
            <person name="Thornton R."/>
            <person name="Raj R."/>
            <person name="Goodspeed R."/>
            <person name="Mata R."/>
            <person name="Najjar R."/>
            <person name="Gubbala S."/>
            <person name="Lee S."/>
            <person name="Denson S."/>
            <person name="Patil S."/>
            <person name="Macmil S."/>
            <person name="Qi S."/>
            <person name="Matskevitch T."/>
            <person name="Palculict T."/>
            <person name="Mathew T."/>
            <person name="Vee V."/>
            <person name="Velamala V."/>
            <person name="Korchina V."/>
            <person name="Cai W."/>
            <person name="Liu W."/>
            <person name="Dai W."/>
            <person name="Zou X."/>
            <person name="Zhu Y."/>
            <person name="Zhang Y."/>
            <person name="Wu Y.-Q."/>
            <person name="Xin Y."/>
            <person name="Nazarath L."/>
            <person name="Kovar C."/>
            <person name="Han Y."/>
            <person name="Muzny D."/>
            <person name="Gibbs R."/>
        </authorList>
    </citation>
    <scope>NUCLEOTIDE SEQUENCE [LARGE SCALE GENOMIC DNA]</scope>
    <source>
        <strain evidence="4">Jacobina</strain>
    </source>
</reference>
<proteinExistence type="predicted"/>